<dbReference type="PANTHER" id="PTHR30353">
    <property type="entry name" value="INNER MEMBRANE PROTEIN DEDA-RELATED"/>
    <property type="match status" value="1"/>
</dbReference>
<evidence type="ECO:0000256" key="5">
    <source>
        <dbReference type="ARBA" id="ARBA00022989"/>
    </source>
</evidence>
<organism evidence="9 10">
    <name type="scientific">Candidatus Kaiserbacteria bacterium RIFCSPLOWO2_01_FULL_54_13</name>
    <dbReference type="NCBI Taxonomy" id="1798512"/>
    <lineage>
        <taxon>Bacteria</taxon>
        <taxon>Candidatus Kaiseribacteriota</taxon>
    </lineage>
</organism>
<evidence type="ECO:0000256" key="4">
    <source>
        <dbReference type="ARBA" id="ARBA00022692"/>
    </source>
</evidence>
<feature type="transmembrane region" description="Helical" evidence="7">
    <location>
        <begin position="146"/>
        <end position="169"/>
    </location>
</feature>
<feature type="transmembrane region" description="Helical" evidence="7">
    <location>
        <begin position="54"/>
        <end position="74"/>
    </location>
</feature>
<keyword evidence="5 7" id="KW-1133">Transmembrane helix</keyword>
<evidence type="ECO:0000256" key="7">
    <source>
        <dbReference type="RuleBase" id="RU367016"/>
    </source>
</evidence>
<reference evidence="9 10" key="1">
    <citation type="journal article" date="2016" name="Nat. Commun.">
        <title>Thousands of microbial genomes shed light on interconnected biogeochemical processes in an aquifer system.</title>
        <authorList>
            <person name="Anantharaman K."/>
            <person name="Brown C.T."/>
            <person name="Hug L.A."/>
            <person name="Sharon I."/>
            <person name="Castelle C.J."/>
            <person name="Probst A.J."/>
            <person name="Thomas B.C."/>
            <person name="Singh A."/>
            <person name="Wilkins M.J."/>
            <person name="Karaoz U."/>
            <person name="Brodie E.L."/>
            <person name="Williams K.H."/>
            <person name="Hubbard S.S."/>
            <person name="Banfield J.F."/>
        </authorList>
    </citation>
    <scope>NUCLEOTIDE SEQUENCE [LARGE SCALE GENOMIC DNA]</scope>
</reference>
<feature type="transmembrane region" description="Helical" evidence="7">
    <location>
        <begin position="181"/>
        <end position="200"/>
    </location>
</feature>
<comment type="subcellular location">
    <subcellularLocation>
        <location evidence="1 7">Cell membrane</location>
        <topology evidence="1 7">Multi-pass membrane protein</topology>
    </subcellularLocation>
</comment>
<accession>A0A1F6F1L9</accession>
<gene>
    <name evidence="9" type="ORF">A3A39_04530</name>
</gene>
<comment type="similarity">
    <text evidence="2 7">Belongs to the DedA family.</text>
</comment>
<sequence length="218" mass="24732">MEFLSALFSVVSHFLSSYPLLAYFVLFTGAFLDGLVGINFIVRGEIFFLTGSILAGNGVLNIALVSISVIAGGITGDSTSYWLGRWHGRKLFSKNGYIFNETNFERGQQFFDEHGTKTVFFGRFLGPISWITPFVAGTYHVPYNKFLIYNIPGVSIGISQFLVVGYFFGTNYKGILETVQKYAFFSVVTIIALIILYRYARKHRHRIIERIISLWNNR</sequence>
<dbReference type="PANTHER" id="PTHR30353:SF15">
    <property type="entry name" value="INNER MEMBRANE PROTEIN YABI"/>
    <property type="match status" value="1"/>
</dbReference>
<feature type="transmembrane region" description="Helical" evidence="7">
    <location>
        <begin position="20"/>
        <end position="42"/>
    </location>
</feature>
<keyword evidence="6 7" id="KW-0472">Membrane</keyword>
<evidence type="ECO:0000256" key="2">
    <source>
        <dbReference type="ARBA" id="ARBA00010792"/>
    </source>
</evidence>
<comment type="caution">
    <text evidence="9">The sequence shown here is derived from an EMBL/GenBank/DDBJ whole genome shotgun (WGS) entry which is preliminary data.</text>
</comment>
<dbReference type="EMBL" id="MFLZ01000020">
    <property type="protein sequence ID" value="OGG79756.1"/>
    <property type="molecule type" value="Genomic_DNA"/>
</dbReference>
<keyword evidence="3 7" id="KW-1003">Cell membrane</keyword>
<evidence type="ECO:0000256" key="6">
    <source>
        <dbReference type="ARBA" id="ARBA00023136"/>
    </source>
</evidence>
<dbReference type="InterPro" id="IPR032818">
    <property type="entry name" value="DedA-like"/>
</dbReference>
<keyword evidence="4 7" id="KW-0812">Transmembrane</keyword>
<evidence type="ECO:0000256" key="3">
    <source>
        <dbReference type="ARBA" id="ARBA00022475"/>
    </source>
</evidence>
<protein>
    <recommendedName>
        <fullName evidence="8">VTT domain-containing protein</fullName>
    </recommendedName>
</protein>
<name>A0A1F6F1L9_9BACT</name>
<dbReference type="Proteomes" id="UP000177372">
    <property type="component" value="Unassembled WGS sequence"/>
</dbReference>
<proteinExistence type="inferred from homology"/>
<evidence type="ECO:0000256" key="1">
    <source>
        <dbReference type="ARBA" id="ARBA00004651"/>
    </source>
</evidence>
<evidence type="ECO:0000259" key="8">
    <source>
        <dbReference type="Pfam" id="PF09335"/>
    </source>
</evidence>
<dbReference type="STRING" id="1798512.A3A39_04530"/>
<evidence type="ECO:0000313" key="10">
    <source>
        <dbReference type="Proteomes" id="UP000177372"/>
    </source>
</evidence>
<feature type="domain" description="VTT" evidence="8">
    <location>
        <begin position="45"/>
        <end position="166"/>
    </location>
</feature>
<evidence type="ECO:0000313" key="9">
    <source>
        <dbReference type="EMBL" id="OGG79756.1"/>
    </source>
</evidence>
<dbReference type="Pfam" id="PF09335">
    <property type="entry name" value="VTT_dom"/>
    <property type="match status" value="1"/>
</dbReference>
<dbReference type="GO" id="GO:0005886">
    <property type="term" value="C:plasma membrane"/>
    <property type="evidence" value="ECO:0007669"/>
    <property type="project" value="UniProtKB-SubCell"/>
</dbReference>
<feature type="transmembrane region" description="Helical" evidence="7">
    <location>
        <begin position="120"/>
        <end position="139"/>
    </location>
</feature>
<dbReference type="InterPro" id="IPR032816">
    <property type="entry name" value="VTT_dom"/>
</dbReference>
<dbReference type="AlphaFoldDB" id="A0A1F6F1L9"/>